<proteinExistence type="predicted"/>
<dbReference type="GeneID" id="92091750"/>
<feature type="region of interest" description="Disordered" evidence="1">
    <location>
        <begin position="544"/>
        <end position="565"/>
    </location>
</feature>
<dbReference type="RefSeq" id="XP_066715629.1">
    <property type="nucleotide sequence ID" value="XM_066858687.1"/>
</dbReference>
<dbReference type="Proteomes" id="UP001480595">
    <property type="component" value="Unassembled WGS sequence"/>
</dbReference>
<feature type="compositionally biased region" description="Acidic residues" evidence="1">
    <location>
        <begin position="646"/>
        <end position="655"/>
    </location>
</feature>
<organism evidence="3 4">
    <name type="scientific">Apiospora phragmitis</name>
    <dbReference type="NCBI Taxonomy" id="2905665"/>
    <lineage>
        <taxon>Eukaryota</taxon>
        <taxon>Fungi</taxon>
        <taxon>Dikarya</taxon>
        <taxon>Ascomycota</taxon>
        <taxon>Pezizomycotina</taxon>
        <taxon>Sordariomycetes</taxon>
        <taxon>Xylariomycetidae</taxon>
        <taxon>Amphisphaeriales</taxon>
        <taxon>Apiosporaceae</taxon>
        <taxon>Apiospora</taxon>
    </lineage>
</organism>
<dbReference type="PANTHER" id="PTHR38795">
    <property type="entry name" value="DUF6604 DOMAIN-CONTAINING PROTEIN"/>
    <property type="match status" value="1"/>
</dbReference>
<feature type="region of interest" description="Disordered" evidence="1">
    <location>
        <begin position="632"/>
        <end position="665"/>
    </location>
</feature>
<evidence type="ECO:0000256" key="1">
    <source>
        <dbReference type="SAM" id="MobiDB-lite"/>
    </source>
</evidence>
<dbReference type="Pfam" id="PF20253">
    <property type="entry name" value="DUF6604"/>
    <property type="match status" value="1"/>
</dbReference>
<name>A0ABR1V2Y8_9PEZI</name>
<accession>A0ABR1V2Y8</accession>
<protein>
    <recommendedName>
        <fullName evidence="2">DUF6604 domain-containing protein</fullName>
    </recommendedName>
</protein>
<dbReference type="InterPro" id="IPR046539">
    <property type="entry name" value="DUF6604"/>
</dbReference>
<evidence type="ECO:0000313" key="3">
    <source>
        <dbReference type="EMBL" id="KAK8064640.1"/>
    </source>
</evidence>
<evidence type="ECO:0000313" key="4">
    <source>
        <dbReference type="Proteomes" id="UP001480595"/>
    </source>
</evidence>
<dbReference type="EMBL" id="JAQQWL010000007">
    <property type="protein sequence ID" value="KAK8064640.1"/>
    <property type="molecule type" value="Genomic_DNA"/>
</dbReference>
<sequence>MDLEISSSMDEYRRDTDIVLWWLETTATSNGWKKPADRDLSTRDLVNQSNIIVNASVRLPRYVKVAFLSAIRLRQRCQHWFEVGARSNAQQIEAHRYFIEVLTKCYSCFNDKALHEEGPEDKMESPPESSQIFAALEIEDPASDDDRSQPQKSSLTLRDSHRGEYWNPDPIWEAAFGVYNIFQDMHSLRSEIKELWAKSETDKFVFLYIGEVLTKMVQIKHLSEVWSWPPPVPEAKLYKITDTDLIQSDSFRELADIDRFLTQVCMDIHLVEILEKDPHADKEAMRLCLNPLQMVLRSVWNTGNVTAESVFAAAILLDFREFVNLPKPVLPPTTRFTFIDVKTRVYRARSFYPFEGKFSQQAVDREEFESGQVPGPCSTTETLELVPMDGRSDFLYRADPVLLGTHMAIEAVSAQHTQKALGDLLLRLHKSKLDFVTADFQDNKPARTVYPYKEAALAAVKSVVYWNPDILAFNEEDWVIPPPDADEDDQDALDNEFQVATSQFLPPGLLRTGLDEAAFQRMCERLERTAAKNNFALPASLARKRALPATKGPNGSRVSKKRRSIPHRLEKTTERWDPCQNCINSMLASTPKAESPAITPTEISRIAVTSAPRVTILVLAEPNIPTQSVLCTNHGPDEETHANPVPEDEDEDEIGGSENIPSVHTAHLAANFAEQEKPGDEDAFPYA</sequence>
<gene>
    <name evidence="3" type="ORF">PG994_007278</name>
</gene>
<dbReference type="PANTHER" id="PTHR38795:SF1">
    <property type="entry name" value="DUF6604 DOMAIN-CONTAINING PROTEIN"/>
    <property type="match status" value="1"/>
</dbReference>
<reference evidence="3 4" key="1">
    <citation type="submission" date="2023-01" db="EMBL/GenBank/DDBJ databases">
        <title>Analysis of 21 Apiospora genomes using comparative genomics revels a genus with tremendous synthesis potential of carbohydrate active enzymes and secondary metabolites.</title>
        <authorList>
            <person name="Sorensen T."/>
        </authorList>
    </citation>
    <scope>NUCLEOTIDE SEQUENCE [LARGE SCALE GENOMIC DNA]</scope>
    <source>
        <strain evidence="3 4">CBS 135458</strain>
    </source>
</reference>
<evidence type="ECO:0000259" key="2">
    <source>
        <dbReference type="Pfam" id="PF20253"/>
    </source>
</evidence>
<keyword evidence="4" id="KW-1185">Reference proteome</keyword>
<comment type="caution">
    <text evidence="3">The sequence shown here is derived from an EMBL/GenBank/DDBJ whole genome shotgun (WGS) entry which is preliminary data.</text>
</comment>
<feature type="domain" description="DUF6604" evidence="2">
    <location>
        <begin position="11"/>
        <end position="203"/>
    </location>
</feature>